<dbReference type="EMBL" id="NBNE01013153">
    <property type="protein sequence ID" value="OWY95276.1"/>
    <property type="molecule type" value="Genomic_DNA"/>
</dbReference>
<keyword evidence="1" id="KW-0175">Coiled coil</keyword>
<dbReference type="GO" id="GO:0003677">
    <property type="term" value="F:DNA binding"/>
    <property type="evidence" value="ECO:0007669"/>
    <property type="project" value="InterPro"/>
</dbReference>
<accession>A0A225URV8</accession>
<evidence type="ECO:0000313" key="4">
    <source>
        <dbReference type="Proteomes" id="UP000198211"/>
    </source>
</evidence>
<dbReference type="OrthoDB" id="68141at2759"/>
<evidence type="ECO:0000313" key="3">
    <source>
        <dbReference type="EMBL" id="OWY95276.1"/>
    </source>
</evidence>
<sequence>MSVVEVAVTDSDDGSSRSLFVLCRRIPASSAKRSSESIHVQLLDPPTLLEADVASSHKPRALACTGVEYVAAVETALTASVAADAEPRFELKWSRQKRTLTLMERSEFSMKFCSIQFTVSEDVETWKKLLHQVAATQRETAQLVSEKERRVQQLETLLKQKEALLETALTAKQKTEDQLVRGFCAVLNAKKDEIRRLQDEVDKAQEMQRYEVKPVAKRKVAGIKRTKKPGAKLKKKVEESEDSSRESDDGTSGTEEDEGSEQKRAKNDAIKAYDQLPANLRSSSMQISSAEDLLSSIDDVIKTEEEENEATLRGDGSSTVKLEPMTSPKQQHGSRARKGTIVKTESIPPPKQEPAKPLRPPPPQVDEPMDSEEEDILDMLS</sequence>
<dbReference type="GO" id="GO:0032807">
    <property type="term" value="C:DNA ligase IV complex"/>
    <property type="evidence" value="ECO:0007669"/>
    <property type="project" value="TreeGrafter"/>
</dbReference>
<dbReference type="GO" id="GO:0006310">
    <property type="term" value="P:DNA recombination"/>
    <property type="evidence" value="ECO:0007669"/>
    <property type="project" value="InterPro"/>
</dbReference>
<feature type="coiled-coil region" evidence="1">
    <location>
        <begin position="144"/>
        <end position="207"/>
    </location>
</feature>
<evidence type="ECO:0000256" key="2">
    <source>
        <dbReference type="SAM" id="MobiDB-lite"/>
    </source>
</evidence>
<reference evidence="4" key="1">
    <citation type="submission" date="2017-03" db="EMBL/GenBank/DDBJ databases">
        <title>Phytopthora megakarya and P. palmivora, two closely related causual agents of cacao black pod achieved similar genome size and gene model numbers by different mechanisms.</title>
        <authorList>
            <person name="Ali S."/>
            <person name="Shao J."/>
            <person name="Larry D.J."/>
            <person name="Kronmiller B."/>
            <person name="Shen D."/>
            <person name="Strem M.D."/>
            <person name="Melnick R.L."/>
            <person name="Guiltinan M.J."/>
            <person name="Tyler B.M."/>
            <person name="Meinhardt L.W."/>
            <person name="Bailey B.A."/>
        </authorList>
    </citation>
    <scope>NUCLEOTIDE SEQUENCE [LARGE SCALE GENOMIC DNA]</scope>
    <source>
        <strain evidence="4">zdho120</strain>
    </source>
</reference>
<protein>
    <recommendedName>
        <fullName evidence="5">DNA repair protein XRCC4</fullName>
    </recommendedName>
</protein>
<dbReference type="PANTHER" id="PTHR28559">
    <property type="entry name" value="DNA REPAIR PROTEIN XRCC4"/>
    <property type="match status" value="1"/>
</dbReference>
<dbReference type="GO" id="GO:0005958">
    <property type="term" value="C:DNA-dependent protein kinase-DNA ligase 4 complex"/>
    <property type="evidence" value="ECO:0007669"/>
    <property type="project" value="TreeGrafter"/>
</dbReference>
<comment type="caution">
    <text evidence="3">The sequence shown here is derived from an EMBL/GenBank/DDBJ whole genome shotgun (WGS) entry which is preliminary data.</text>
</comment>
<dbReference type="GO" id="GO:0006303">
    <property type="term" value="P:double-strand break repair via nonhomologous end joining"/>
    <property type="evidence" value="ECO:0007669"/>
    <property type="project" value="TreeGrafter"/>
</dbReference>
<dbReference type="InterPro" id="IPR014751">
    <property type="entry name" value="XRCC4-like_C"/>
</dbReference>
<dbReference type="PANTHER" id="PTHR28559:SF1">
    <property type="entry name" value="DNA REPAIR PROTEIN XRCC4"/>
    <property type="match status" value="1"/>
</dbReference>
<evidence type="ECO:0008006" key="5">
    <source>
        <dbReference type="Google" id="ProtNLM"/>
    </source>
</evidence>
<dbReference type="InterPro" id="IPR010585">
    <property type="entry name" value="DNA_repair_prot_XRCC4"/>
</dbReference>
<dbReference type="Gene3D" id="1.20.5.370">
    <property type="match status" value="1"/>
</dbReference>
<feature type="compositionally biased region" description="Pro residues" evidence="2">
    <location>
        <begin position="347"/>
        <end position="365"/>
    </location>
</feature>
<proteinExistence type="predicted"/>
<dbReference type="AlphaFoldDB" id="A0A225URV8"/>
<name>A0A225URV8_9STRA</name>
<feature type="compositionally biased region" description="Basic and acidic residues" evidence="2">
    <location>
        <begin position="236"/>
        <end position="248"/>
    </location>
</feature>
<feature type="region of interest" description="Disordered" evidence="2">
    <location>
        <begin position="298"/>
        <end position="381"/>
    </location>
</feature>
<evidence type="ECO:0000256" key="1">
    <source>
        <dbReference type="SAM" id="Coils"/>
    </source>
</evidence>
<dbReference type="Proteomes" id="UP000198211">
    <property type="component" value="Unassembled WGS sequence"/>
</dbReference>
<gene>
    <name evidence="3" type="ORF">PHMEG_00034760</name>
</gene>
<keyword evidence="4" id="KW-1185">Reference proteome</keyword>
<organism evidence="3 4">
    <name type="scientific">Phytophthora megakarya</name>
    <dbReference type="NCBI Taxonomy" id="4795"/>
    <lineage>
        <taxon>Eukaryota</taxon>
        <taxon>Sar</taxon>
        <taxon>Stramenopiles</taxon>
        <taxon>Oomycota</taxon>
        <taxon>Peronosporomycetes</taxon>
        <taxon>Peronosporales</taxon>
        <taxon>Peronosporaceae</taxon>
        <taxon>Phytophthora</taxon>
    </lineage>
</organism>
<dbReference type="GO" id="GO:0010165">
    <property type="term" value="P:response to X-ray"/>
    <property type="evidence" value="ECO:0007669"/>
    <property type="project" value="TreeGrafter"/>
</dbReference>
<feature type="compositionally biased region" description="Basic and acidic residues" evidence="2">
    <location>
        <begin position="260"/>
        <end position="270"/>
    </location>
</feature>
<feature type="compositionally biased region" description="Basic residues" evidence="2">
    <location>
        <begin position="218"/>
        <end position="235"/>
    </location>
</feature>
<feature type="region of interest" description="Disordered" evidence="2">
    <location>
        <begin position="218"/>
        <end position="270"/>
    </location>
</feature>
<dbReference type="SUPFAM" id="SSF58022">
    <property type="entry name" value="XRCC4, C-terminal oligomerization domain"/>
    <property type="match status" value="1"/>
</dbReference>
<feature type="compositionally biased region" description="Acidic residues" evidence="2">
    <location>
        <begin position="367"/>
        <end position="381"/>
    </location>
</feature>